<reference evidence="1" key="1">
    <citation type="submission" date="2020-05" db="EMBL/GenBank/DDBJ databases">
        <title>Large-scale comparative analyses of tick genomes elucidate their genetic diversity and vector capacities.</title>
        <authorList>
            <person name="Jia N."/>
            <person name="Wang J."/>
            <person name="Shi W."/>
            <person name="Du L."/>
            <person name="Sun Y."/>
            <person name="Zhan W."/>
            <person name="Jiang J."/>
            <person name="Wang Q."/>
            <person name="Zhang B."/>
            <person name="Ji P."/>
            <person name="Sakyi L.B."/>
            <person name="Cui X."/>
            <person name="Yuan T."/>
            <person name="Jiang B."/>
            <person name="Yang W."/>
            <person name="Lam T.T.-Y."/>
            <person name="Chang Q."/>
            <person name="Ding S."/>
            <person name="Wang X."/>
            <person name="Zhu J."/>
            <person name="Ruan X."/>
            <person name="Zhao L."/>
            <person name="Wei J."/>
            <person name="Que T."/>
            <person name="Du C."/>
            <person name="Cheng J."/>
            <person name="Dai P."/>
            <person name="Han X."/>
            <person name="Huang E."/>
            <person name="Gao Y."/>
            <person name="Liu J."/>
            <person name="Shao H."/>
            <person name="Ye R."/>
            <person name="Li L."/>
            <person name="Wei W."/>
            <person name="Wang X."/>
            <person name="Wang C."/>
            <person name="Yang T."/>
            <person name="Huo Q."/>
            <person name="Li W."/>
            <person name="Guo W."/>
            <person name="Chen H."/>
            <person name="Zhou L."/>
            <person name="Ni X."/>
            <person name="Tian J."/>
            <person name="Zhou Y."/>
            <person name="Sheng Y."/>
            <person name="Liu T."/>
            <person name="Pan Y."/>
            <person name="Xia L."/>
            <person name="Li J."/>
            <person name="Zhao F."/>
            <person name="Cao W."/>
        </authorList>
    </citation>
    <scope>NUCLEOTIDE SEQUENCE</scope>
    <source>
        <strain evidence="1">Hyas-2018</strain>
    </source>
</reference>
<name>A0ACB7TE60_HYAAI</name>
<sequence>MGSGNWQNSYELHEKETCHTRIGESSVPWGRYPGASQKQNVINEGAGAPLDSSSEGVLLEFPANNGEKHKESSEELIADSSGVPLMAVMCNSAMGECPRLNSEVTYSDSSLIQGDATRNDISMVEDCTIHFHEDQLSSEDSDYCSVSCREQEATDEVIDKESQRDTGESTPDMGAKNGFRCDGKGLMRGLFRKSDTGNAFLFLLLRLHAGLVHFAPRTCESRFITPQRHQNRVPESWVSTARSAAAVGPPRAGSPLAQATGLAAVSFAVASRRRSVRAPATGGLLIGRRATVSRSPRTSTTDAGTARHRARARSLWPGLRSHPAPRPRRFYAGSNPGTRDVTRAARPFAAERQVERAAQGSREGSPKERDFCSTRAVLLICVQTAVCGGLDRS</sequence>
<keyword evidence="2" id="KW-1185">Reference proteome</keyword>
<protein>
    <submittedName>
        <fullName evidence="1">Uncharacterized protein</fullName>
    </submittedName>
</protein>
<accession>A0ACB7TE60</accession>
<proteinExistence type="predicted"/>
<dbReference type="Proteomes" id="UP000821845">
    <property type="component" value="Chromosome 10"/>
</dbReference>
<organism evidence="1 2">
    <name type="scientific">Hyalomma asiaticum</name>
    <name type="common">Tick</name>
    <dbReference type="NCBI Taxonomy" id="266040"/>
    <lineage>
        <taxon>Eukaryota</taxon>
        <taxon>Metazoa</taxon>
        <taxon>Ecdysozoa</taxon>
        <taxon>Arthropoda</taxon>
        <taxon>Chelicerata</taxon>
        <taxon>Arachnida</taxon>
        <taxon>Acari</taxon>
        <taxon>Parasitiformes</taxon>
        <taxon>Ixodida</taxon>
        <taxon>Ixodoidea</taxon>
        <taxon>Ixodidae</taxon>
        <taxon>Hyalomminae</taxon>
        <taxon>Hyalomma</taxon>
    </lineage>
</organism>
<evidence type="ECO:0000313" key="1">
    <source>
        <dbReference type="EMBL" id="KAH6943134.1"/>
    </source>
</evidence>
<gene>
    <name evidence="1" type="ORF">HPB50_016038</name>
</gene>
<dbReference type="EMBL" id="CM023490">
    <property type="protein sequence ID" value="KAH6943134.1"/>
    <property type="molecule type" value="Genomic_DNA"/>
</dbReference>
<evidence type="ECO:0000313" key="2">
    <source>
        <dbReference type="Proteomes" id="UP000821845"/>
    </source>
</evidence>
<comment type="caution">
    <text evidence="1">The sequence shown here is derived from an EMBL/GenBank/DDBJ whole genome shotgun (WGS) entry which is preliminary data.</text>
</comment>